<feature type="transmembrane region" description="Helical" evidence="2">
    <location>
        <begin position="437"/>
        <end position="463"/>
    </location>
</feature>
<feature type="region of interest" description="Disordered" evidence="1">
    <location>
        <begin position="59"/>
        <end position="82"/>
    </location>
</feature>
<keyword evidence="2" id="KW-0472">Membrane</keyword>
<sequence length="666" mass="74712">EKGRMKMLHVKLNLNKEINKAAAVCTEKLYHLILLNGAWKFFGGVLQLRATFPSKQPFEGHHMPVVGKGRGKAKTHKEGGQSPQIYHSCSYNNSLLPVQEGETHTLYTRTDHWFIQLNTHKPSRAGTPKLGPPAVLGLQCPSSLTTGPPFVEMLWIQTCTFCIQVTCKTVLIFCFNHTASRKHSLVPQHTERTEQPPETRSIPFSLLVFREELCGPSKESTVWLVMSLSTLIIHYSTHTLNAKGCRFSPRDLQNSLLEAGPVGILSIWLIGWGHLVFAYCVANRHNFSDRRRNDCWDLCREPDTFVCPRCNKTRLSTATEIAATIPQLDFTPKRALSSLFVVVLLITHCLVFLCSFGPVVANSGSSARKRRLPSCRSGAHPVTGIRTADLLIGNPKELCRLLYQEKLEAVNSPNSQSIMQGASSLREPWEFEFLRKVYFNILIFVGVFRGEIFYGFSVAFASVRGLRSEGTTRRPLELDLNFFSMNLGTLIETGISEPSTCRSEGWWFEPRNGKRLSHAGHMTRKLGPFTFTLMLHQNQSLFSNSPIIMGLGVLGGPSFSLDFFPTYLFYLCIFWGAVQLCQYLSLVCGAQTDADGSWSPMVSDSTLLIQVSCTVLMFYSCLLWAHFRATADGSFIHSVESLIGKVYKLKIHITGNYLILNRIPRA</sequence>
<keyword evidence="2" id="KW-1133">Transmembrane helix</keyword>
<organism evidence="3 4">
    <name type="scientific">Podarcis lilfordi</name>
    <name type="common">Lilford's wall lizard</name>
    <dbReference type="NCBI Taxonomy" id="74358"/>
    <lineage>
        <taxon>Eukaryota</taxon>
        <taxon>Metazoa</taxon>
        <taxon>Chordata</taxon>
        <taxon>Craniata</taxon>
        <taxon>Vertebrata</taxon>
        <taxon>Euteleostomi</taxon>
        <taxon>Lepidosauria</taxon>
        <taxon>Squamata</taxon>
        <taxon>Bifurcata</taxon>
        <taxon>Unidentata</taxon>
        <taxon>Episquamata</taxon>
        <taxon>Laterata</taxon>
        <taxon>Lacertibaenia</taxon>
        <taxon>Lacertidae</taxon>
        <taxon>Podarcis</taxon>
    </lineage>
</organism>
<dbReference type="EMBL" id="OX395129">
    <property type="protein sequence ID" value="CAI5773343.1"/>
    <property type="molecule type" value="Genomic_DNA"/>
</dbReference>
<protein>
    <submittedName>
        <fullName evidence="3">Anoctamin</fullName>
    </submittedName>
</protein>
<feature type="non-terminal residue" evidence="3">
    <location>
        <position position="1"/>
    </location>
</feature>
<proteinExistence type="predicted"/>
<gene>
    <name evidence="3" type="ORF">PODLI_1B017134</name>
</gene>
<evidence type="ECO:0000313" key="3">
    <source>
        <dbReference type="EMBL" id="CAI5773343.1"/>
    </source>
</evidence>
<reference evidence="3" key="1">
    <citation type="submission" date="2022-12" db="EMBL/GenBank/DDBJ databases">
        <authorList>
            <person name="Alioto T."/>
            <person name="Alioto T."/>
            <person name="Gomez Garrido J."/>
        </authorList>
    </citation>
    <scope>NUCLEOTIDE SEQUENCE</scope>
</reference>
<dbReference type="AlphaFoldDB" id="A0AA35KAK3"/>
<feature type="transmembrane region" description="Helical" evidence="2">
    <location>
        <begin position="339"/>
        <end position="361"/>
    </location>
</feature>
<feature type="transmembrane region" description="Helical" evidence="2">
    <location>
        <begin position="607"/>
        <end position="627"/>
    </location>
</feature>
<feature type="transmembrane region" description="Helical" evidence="2">
    <location>
        <begin position="567"/>
        <end position="587"/>
    </location>
</feature>
<accession>A0AA35KAK3</accession>
<keyword evidence="2" id="KW-0812">Transmembrane</keyword>
<evidence type="ECO:0000256" key="2">
    <source>
        <dbReference type="SAM" id="Phobius"/>
    </source>
</evidence>
<feature type="non-terminal residue" evidence="3">
    <location>
        <position position="666"/>
    </location>
</feature>
<keyword evidence="4" id="KW-1185">Reference proteome</keyword>
<name>A0AA35KAK3_9SAUR</name>
<evidence type="ECO:0000256" key="1">
    <source>
        <dbReference type="SAM" id="MobiDB-lite"/>
    </source>
</evidence>
<dbReference type="Proteomes" id="UP001178461">
    <property type="component" value="Chromosome 4"/>
</dbReference>
<feature type="transmembrane region" description="Helical" evidence="2">
    <location>
        <begin position="260"/>
        <end position="282"/>
    </location>
</feature>
<evidence type="ECO:0000313" key="4">
    <source>
        <dbReference type="Proteomes" id="UP001178461"/>
    </source>
</evidence>